<feature type="domain" description="ABC transporter" evidence="6">
    <location>
        <begin position="14"/>
        <end position="252"/>
    </location>
</feature>
<keyword evidence="2" id="KW-0547">Nucleotide-binding</keyword>
<evidence type="ECO:0000259" key="6">
    <source>
        <dbReference type="PROSITE" id="PS50893"/>
    </source>
</evidence>
<organism evidence="7 8">
    <name type="scientific">Hwanghaeella grinnelliae</name>
    <dbReference type="NCBI Taxonomy" id="2500179"/>
    <lineage>
        <taxon>Bacteria</taxon>
        <taxon>Pseudomonadati</taxon>
        <taxon>Pseudomonadota</taxon>
        <taxon>Alphaproteobacteria</taxon>
        <taxon>Rhodospirillales</taxon>
        <taxon>Rhodospirillaceae</taxon>
        <taxon>Hwanghaeella</taxon>
    </lineage>
</organism>
<keyword evidence="1" id="KW-0813">Transport</keyword>
<proteinExistence type="predicted"/>
<reference evidence="8" key="1">
    <citation type="submission" date="2019-01" db="EMBL/GenBank/DDBJ databases">
        <title>Gri0909 isolated from a small marine red alga.</title>
        <authorList>
            <person name="Kim J."/>
            <person name="Jeong S.E."/>
            <person name="Jeon C.O."/>
        </authorList>
    </citation>
    <scope>NUCLEOTIDE SEQUENCE [LARGE SCALE GENOMIC DNA]</scope>
    <source>
        <strain evidence="8">Gri0909</strain>
    </source>
</reference>
<evidence type="ECO:0000313" key="8">
    <source>
        <dbReference type="Proteomes" id="UP000287447"/>
    </source>
</evidence>
<dbReference type="PROSITE" id="PS00211">
    <property type="entry name" value="ABC_TRANSPORTER_1"/>
    <property type="match status" value="1"/>
</dbReference>
<evidence type="ECO:0000256" key="1">
    <source>
        <dbReference type="ARBA" id="ARBA00022448"/>
    </source>
</evidence>
<protein>
    <submittedName>
        <fullName evidence="7">Heme ABC transporter ATP-binding protein</fullName>
    </submittedName>
</protein>
<keyword evidence="8" id="KW-1185">Reference proteome</keyword>
<evidence type="ECO:0000256" key="2">
    <source>
        <dbReference type="ARBA" id="ARBA00022741"/>
    </source>
</evidence>
<dbReference type="Gene3D" id="3.40.50.300">
    <property type="entry name" value="P-loop containing nucleotide triphosphate hydrolases"/>
    <property type="match status" value="1"/>
</dbReference>
<dbReference type="InterPro" id="IPR027417">
    <property type="entry name" value="P-loop_NTPase"/>
</dbReference>
<dbReference type="GO" id="GO:0016887">
    <property type="term" value="F:ATP hydrolysis activity"/>
    <property type="evidence" value="ECO:0007669"/>
    <property type="project" value="InterPro"/>
</dbReference>
<evidence type="ECO:0000256" key="3">
    <source>
        <dbReference type="ARBA" id="ARBA00022840"/>
    </source>
</evidence>
<dbReference type="CDD" id="cd03214">
    <property type="entry name" value="ABC_Iron-Siderophores_B12_Hemin"/>
    <property type="match status" value="1"/>
</dbReference>
<dbReference type="Proteomes" id="UP000287447">
    <property type="component" value="Unassembled WGS sequence"/>
</dbReference>
<dbReference type="EMBL" id="SADE01000001">
    <property type="protein sequence ID" value="RVU38257.1"/>
    <property type="molecule type" value="Genomic_DNA"/>
</dbReference>
<dbReference type="PANTHER" id="PTHR42794:SF1">
    <property type="entry name" value="HEMIN IMPORT ATP-BINDING PROTEIN HMUV"/>
    <property type="match status" value="1"/>
</dbReference>
<sequence>MASGCQEMAGPMTITLKQVCVSLAGRQVLHGIDLMIHPGQVTALVGPNGAGKSTLLGVLAGDVSPDKGQVTFHGREIRTIAPKERAMMRTVMRQSFDMSFAFLVRDIVEMGVLDRIAERDKPALVDRALRETGMTAFRDRQVTRLSGGERQRVSFARAVAQIRSSDHLDCARYLFLDEPTASLDMAHQALILNQARSFAEQGLGVVVVLHDLNLASAVADRILLLGDGHLAMDGRPAEVVREDVLTRTFAAPVSVFENGSARHVAVRLGHEGGKALS</sequence>
<dbReference type="NCBIfam" id="NF010068">
    <property type="entry name" value="PRK13548.1"/>
    <property type="match status" value="1"/>
</dbReference>
<keyword evidence="3 7" id="KW-0067">ATP-binding</keyword>
<evidence type="ECO:0000313" key="7">
    <source>
        <dbReference type="EMBL" id="RVU38257.1"/>
    </source>
</evidence>
<gene>
    <name evidence="7" type="ORF">EOI86_02880</name>
</gene>
<dbReference type="SMART" id="SM00382">
    <property type="entry name" value="AAA"/>
    <property type="match status" value="1"/>
</dbReference>
<dbReference type="SUPFAM" id="SSF52540">
    <property type="entry name" value="P-loop containing nucleoside triphosphate hydrolases"/>
    <property type="match status" value="1"/>
</dbReference>
<dbReference type="InterPro" id="IPR017871">
    <property type="entry name" value="ABC_transporter-like_CS"/>
</dbReference>
<dbReference type="InterPro" id="IPR003593">
    <property type="entry name" value="AAA+_ATPase"/>
</dbReference>
<name>A0A3S2Y4E5_9PROT</name>
<dbReference type="InterPro" id="IPR003439">
    <property type="entry name" value="ABC_transporter-like_ATP-bd"/>
</dbReference>
<comment type="caution">
    <text evidence="7">The sequence shown here is derived from an EMBL/GenBank/DDBJ whole genome shotgun (WGS) entry which is preliminary data.</text>
</comment>
<comment type="function">
    <text evidence="5">Part of the ABC transporter complex HmuTUV involved in hemin import. Responsible for energy coupling to the transport system.</text>
</comment>
<dbReference type="AlphaFoldDB" id="A0A3S2Y4E5"/>
<keyword evidence="4" id="KW-1278">Translocase</keyword>
<evidence type="ECO:0000256" key="5">
    <source>
        <dbReference type="ARBA" id="ARBA00037066"/>
    </source>
</evidence>
<evidence type="ECO:0000256" key="4">
    <source>
        <dbReference type="ARBA" id="ARBA00022967"/>
    </source>
</evidence>
<accession>A0A3S2Y4E5</accession>
<dbReference type="Pfam" id="PF00005">
    <property type="entry name" value="ABC_tran"/>
    <property type="match status" value="1"/>
</dbReference>
<dbReference type="PANTHER" id="PTHR42794">
    <property type="entry name" value="HEMIN IMPORT ATP-BINDING PROTEIN HMUV"/>
    <property type="match status" value="1"/>
</dbReference>
<dbReference type="GO" id="GO:0005524">
    <property type="term" value="F:ATP binding"/>
    <property type="evidence" value="ECO:0007669"/>
    <property type="project" value="UniProtKB-KW"/>
</dbReference>
<dbReference type="PROSITE" id="PS50893">
    <property type="entry name" value="ABC_TRANSPORTER_2"/>
    <property type="match status" value="1"/>
</dbReference>